<evidence type="ECO:0000313" key="7">
    <source>
        <dbReference type="Proteomes" id="UP000789706"/>
    </source>
</evidence>
<reference evidence="6" key="1">
    <citation type="submission" date="2021-06" db="EMBL/GenBank/DDBJ databases">
        <authorList>
            <person name="Kallberg Y."/>
            <person name="Tangrot J."/>
            <person name="Rosling A."/>
        </authorList>
    </citation>
    <scope>NUCLEOTIDE SEQUENCE</scope>
    <source>
        <strain evidence="6">AZ414A</strain>
    </source>
</reference>
<comment type="similarity">
    <text evidence="2">Belongs to the zinc-containing alcohol dehydrogenase family.</text>
</comment>
<accession>A0A9N9B4V6</accession>
<dbReference type="AlphaFoldDB" id="A0A9N9B4V6"/>
<dbReference type="Gene3D" id="3.40.50.720">
    <property type="entry name" value="NAD(P)-binding Rossmann-like Domain"/>
    <property type="match status" value="1"/>
</dbReference>
<proteinExistence type="inferred from homology"/>
<dbReference type="Gene3D" id="3.90.180.10">
    <property type="entry name" value="Medium-chain alcohol dehydrogenases, catalytic domain"/>
    <property type="match status" value="1"/>
</dbReference>
<evidence type="ECO:0000256" key="3">
    <source>
        <dbReference type="ARBA" id="ARBA00022723"/>
    </source>
</evidence>
<keyword evidence="3" id="KW-0479">Metal-binding</keyword>
<dbReference type="GO" id="GO:0016491">
    <property type="term" value="F:oxidoreductase activity"/>
    <property type="evidence" value="ECO:0007669"/>
    <property type="project" value="UniProtKB-KW"/>
</dbReference>
<protein>
    <submittedName>
        <fullName evidence="6">77_t:CDS:1</fullName>
    </submittedName>
</protein>
<dbReference type="PANTHER" id="PTHR43350">
    <property type="entry name" value="NAD-DEPENDENT ALCOHOL DEHYDROGENASE"/>
    <property type="match status" value="1"/>
</dbReference>
<comment type="caution">
    <text evidence="6">The sequence shown here is derived from an EMBL/GenBank/DDBJ whole genome shotgun (WGS) entry which is preliminary data.</text>
</comment>
<dbReference type="SUPFAM" id="SSF50129">
    <property type="entry name" value="GroES-like"/>
    <property type="match status" value="1"/>
</dbReference>
<comment type="cofactor">
    <cofactor evidence="1">
        <name>Zn(2+)</name>
        <dbReference type="ChEBI" id="CHEBI:29105"/>
    </cofactor>
</comment>
<keyword evidence="5" id="KW-0560">Oxidoreductase</keyword>
<dbReference type="OrthoDB" id="3941538at2759"/>
<organism evidence="6 7">
    <name type="scientific">Diversispora eburnea</name>
    <dbReference type="NCBI Taxonomy" id="1213867"/>
    <lineage>
        <taxon>Eukaryota</taxon>
        <taxon>Fungi</taxon>
        <taxon>Fungi incertae sedis</taxon>
        <taxon>Mucoromycota</taxon>
        <taxon>Glomeromycotina</taxon>
        <taxon>Glomeromycetes</taxon>
        <taxon>Diversisporales</taxon>
        <taxon>Diversisporaceae</taxon>
        <taxon>Diversispora</taxon>
    </lineage>
</organism>
<gene>
    <name evidence="6" type="ORF">DEBURN_LOCUS7207</name>
</gene>
<dbReference type="InterPro" id="IPR011032">
    <property type="entry name" value="GroES-like_sf"/>
</dbReference>
<dbReference type="EMBL" id="CAJVPK010000837">
    <property type="protein sequence ID" value="CAG8553238.1"/>
    <property type="molecule type" value="Genomic_DNA"/>
</dbReference>
<evidence type="ECO:0000256" key="5">
    <source>
        <dbReference type="ARBA" id="ARBA00023002"/>
    </source>
</evidence>
<evidence type="ECO:0000256" key="1">
    <source>
        <dbReference type="ARBA" id="ARBA00001947"/>
    </source>
</evidence>
<evidence type="ECO:0000256" key="4">
    <source>
        <dbReference type="ARBA" id="ARBA00022833"/>
    </source>
</evidence>
<keyword evidence="7" id="KW-1185">Reference proteome</keyword>
<sequence>MLSASEPIIKRSLIDGEEEEKIISVEFTVPEYNRDGTFKLAKYSYQAEEDFDNPKIDKGWKIFRNDEKMLSVEDGYVIVTGKYCGICSTDLARRFLPFPLPQIIGHEAVAIHKSKPVVIEINASHYARGIHKKLNPPCSFCQHGFAPYILAPKNALIPIPENLSLKVASLAEPFAAALHAVETTPPINGQEVAVLGPRKLGMLIIAALNGFLQSIKITKKILHLKSTHGQNVCGLNRMTDFVVEELNVNNSINDILEWIDQLNKGQVLDQNLKNSPVPRFDLVVIGNLKEIDSVIRPKEGMDLSILRSRGAILYAPSEPPPSYNDNNEIQLLSKALIDDDIQIWSTRCGNLKNSLKGLSKNLEITNILEKNMITKEITLENLDEGFDLAMSGDHIKILVDVEAKNTI</sequence>
<dbReference type="Proteomes" id="UP000789706">
    <property type="component" value="Unassembled WGS sequence"/>
</dbReference>
<evidence type="ECO:0000256" key="2">
    <source>
        <dbReference type="ARBA" id="ARBA00008072"/>
    </source>
</evidence>
<dbReference type="GO" id="GO:0046872">
    <property type="term" value="F:metal ion binding"/>
    <property type="evidence" value="ECO:0007669"/>
    <property type="project" value="UniProtKB-KW"/>
</dbReference>
<dbReference type="PANTHER" id="PTHR43350:SF19">
    <property type="entry name" value="D-GULOSIDE 3-DEHYDROGENASE"/>
    <property type="match status" value="1"/>
</dbReference>
<evidence type="ECO:0000313" key="6">
    <source>
        <dbReference type="EMBL" id="CAG8553238.1"/>
    </source>
</evidence>
<keyword evidence="4" id="KW-0862">Zinc</keyword>
<name>A0A9N9B4V6_9GLOM</name>